<comment type="subcellular location">
    <subcellularLocation>
        <location evidence="1 9">Cell outer membrane</location>
        <topology evidence="1 9">Multi-pass membrane protein</topology>
    </subcellularLocation>
</comment>
<keyword evidence="3 9" id="KW-1134">Transmembrane beta strand</keyword>
<proteinExistence type="inferred from homology"/>
<dbReference type="PANTHER" id="PTHR30069">
    <property type="entry name" value="TONB-DEPENDENT OUTER MEMBRANE RECEPTOR"/>
    <property type="match status" value="1"/>
</dbReference>
<organism evidence="15 16">
    <name type="scientific">Rheinheimera marina</name>
    <dbReference type="NCBI Taxonomy" id="1774958"/>
    <lineage>
        <taxon>Bacteria</taxon>
        <taxon>Pseudomonadati</taxon>
        <taxon>Pseudomonadota</taxon>
        <taxon>Gammaproteobacteria</taxon>
        <taxon>Chromatiales</taxon>
        <taxon>Chromatiaceae</taxon>
        <taxon>Rheinheimera</taxon>
    </lineage>
</organism>
<evidence type="ECO:0000256" key="3">
    <source>
        <dbReference type="ARBA" id="ARBA00022452"/>
    </source>
</evidence>
<evidence type="ECO:0000256" key="7">
    <source>
        <dbReference type="ARBA" id="ARBA00023136"/>
    </source>
</evidence>
<evidence type="ECO:0000256" key="2">
    <source>
        <dbReference type="ARBA" id="ARBA00022448"/>
    </source>
</evidence>
<evidence type="ECO:0000313" key="16">
    <source>
        <dbReference type="Proteomes" id="UP001595962"/>
    </source>
</evidence>
<evidence type="ECO:0000256" key="11">
    <source>
        <dbReference type="RuleBase" id="RU003357"/>
    </source>
</evidence>
<keyword evidence="2 9" id="KW-0813">Transport</keyword>
<dbReference type="Pfam" id="PF00593">
    <property type="entry name" value="TonB_dep_Rec_b-barrel"/>
    <property type="match status" value="1"/>
</dbReference>
<evidence type="ECO:0000256" key="5">
    <source>
        <dbReference type="ARBA" id="ARBA00022729"/>
    </source>
</evidence>
<feature type="signal peptide" evidence="12">
    <location>
        <begin position="1"/>
        <end position="20"/>
    </location>
</feature>
<evidence type="ECO:0000256" key="12">
    <source>
        <dbReference type="SAM" id="SignalP"/>
    </source>
</evidence>
<dbReference type="EMBL" id="JBHSGB010000017">
    <property type="protein sequence ID" value="MFC4656705.1"/>
    <property type="molecule type" value="Genomic_DNA"/>
</dbReference>
<sequence>MNNLVLAGCLPALLAPALCAQEQAVERIHVTAQSQSQQWLTDPSNAQHVQLNSTSAWYDAASLFNGVAGFQADSRANYAQDSRLSSRGFGSRSAFGIRGLRLLQDGIPLSAPDGQGQLSSVLLDQLDHLEVLTGPMAALYGNAAGGVVSLHSRKPEQDEASVLLSQSRFAGQQSLSVQQRYGDSSSRLSLKRAELQSQRPHSEAEKQQGQWIWFSPLEFADLMLRYDWSRDPLLQDPLGLTEAEWRADPNQTAANAERFDTKKSSRQRQLSLTLSQQQAEQFWQLGLWTGQRQVSQNLGFDGLSPTSAGGVVDLNRPFAGATALQQWQFGTLSLSLGASYEQSTDERKGYVNQQGQAADLRRDEKGKFSSTDWFSRFSYQLQPDWLLSGGVRHSESRVRVEDFYINDSNPDDSGRTTFNEQSAAISLSHHYTANSSWFVSAGQGFETPTLTEMAYQNEGSGLNLALKPSQSDSVELGHKWQFAQWRSSLVLFRTDTNDELLADQSSGGRTTYKNGGKTEREGLEWLWLWQASPHWQQQLSLTLLNARFADGGLQGKQLPGVARQQLYWALSYLPDQTPDAKLLLSTTLRSKIASTDQNQSFAPGYARVDLRWQAELPLASYRLSYELAAENLTDTDYVGAVVVNQTNGRAFEPALPRQFSASLRLSF</sequence>
<protein>
    <submittedName>
        <fullName evidence="15">TonB-dependent receptor family protein</fullName>
    </submittedName>
</protein>
<dbReference type="Gene3D" id="2.170.130.10">
    <property type="entry name" value="TonB-dependent receptor, plug domain"/>
    <property type="match status" value="1"/>
</dbReference>
<dbReference type="RefSeq" id="WP_377336019.1">
    <property type="nucleotide sequence ID" value="NZ_JBHSGB010000017.1"/>
</dbReference>
<dbReference type="InterPro" id="IPR039426">
    <property type="entry name" value="TonB-dep_rcpt-like"/>
</dbReference>
<keyword evidence="4 9" id="KW-0812">Transmembrane</keyword>
<dbReference type="InterPro" id="IPR000531">
    <property type="entry name" value="Beta-barrel_TonB"/>
</dbReference>
<evidence type="ECO:0000313" key="15">
    <source>
        <dbReference type="EMBL" id="MFC4656705.1"/>
    </source>
</evidence>
<feature type="domain" description="TonB-dependent receptor-like beta-barrel" evidence="13">
    <location>
        <begin position="229"/>
        <end position="631"/>
    </location>
</feature>
<evidence type="ECO:0000256" key="1">
    <source>
        <dbReference type="ARBA" id="ARBA00004571"/>
    </source>
</evidence>
<keyword evidence="6 11" id="KW-0798">TonB box</keyword>
<evidence type="ECO:0000259" key="14">
    <source>
        <dbReference type="Pfam" id="PF07715"/>
    </source>
</evidence>
<reference evidence="16" key="1">
    <citation type="journal article" date="2019" name="Int. J. Syst. Evol. Microbiol.">
        <title>The Global Catalogue of Microorganisms (GCM) 10K type strain sequencing project: providing services to taxonomists for standard genome sequencing and annotation.</title>
        <authorList>
            <consortium name="The Broad Institute Genomics Platform"/>
            <consortium name="The Broad Institute Genome Sequencing Center for Infectious Disease"/>
            <person name="Wu L."/>
            <person name="Ma J."/>
        </authorList>
    </citation>
    <scope>NUCLEOTIDE SEQUENCE [LARGE SCALE GENOMIC DNA]</scope>
    <source>
        <strain evidence="16">DT28</strain>
    </source>
</reference>
<evidence type="ECO:0000256" key="8">
    <source>
        <dbReference type="ARBA" id="ARBA00023237"/>
    </source>
</evidence>
<dbReference type="InterPro" id="IPR012910">
    <property type="entry name" value="Plug_dom"/>
</dbReference>
<accession>A0ABV9JR74</accession>
<dbReference type="PROSITE" id="PS52016">
    <property type="entry name" value="TONB_DEPENDENT_REC_3"/>
    <property type="match status" value="1"/>
</dbReference>
<gene>
    <name evidence="15" type="ORF">ACFO3I_16925</name>
</gene>
<feature type="domain" description="TonB-dependent receptor plug" evidence="14">
    <location>
        <begin position="59"/>
        <end position="147"/>
    </location>
</feature>
<evidence type="ECO:0000256" key="10">
    <source>
        <dbReference type="PROSITE-ProRule" id="PRU10144"/>
    </source>
</evidence>
<dbReference type="SUPFAM" id="SSF56935">
    <property type="entry name" value="Porins"/>
    <property type="match status" value="1"/>
</dbReference>
<feature type="short sequence motif" description="TonB C-terminal box" evidence="10">
    <location>
        <begin position="650"/>
        <end position="667"/>
    </location>
</feature>
<dbReference type="InterPro" id="IPR010917">
    <property type="entry name" value="TonB_rcpt_CS"/>
</dbReference>
<evidence type="ECO:0000256" key="4">
    <source>
        <dbReference type="ARBA" id="ARBA00022692"/>
    </source>
</evidence>
<keyword evidence="7 9" id="KW-0472">Membrane</keyword>
<keyword evidence="8 9" id="KW-0998">Cell outer membrane</keyword>
<feature type="chain" id="PRO_5045574012" evidence="12">
    <location>
        <begin position="21"/>
        <end position="667"/>
    </location>
</feature>
<dbReference type="Gene3D" id="2.40.170.20">
    <property type="entry name" value="TonB-dependent receptor, beta-barrel domain"/>
    <property type="match status" value="1"/>
</dbReference>
<keyword evidence="16" id="KW-1185">Reference proteome</keyword>
<keyword evidence="5 12" id="KW-0732">Signal</keyword>
<dbReference type="InterPro" id="IPR036942">
    <property type="entry name" value="Beta-barrel_TonB_sf"/>
</dbReference>
<keyword evidence="15" id="KW-0675">Receptor</keyword>
<dbReference type="PANTHER" id="PTHR30069:SF28">
    <property type="entry name" value="TONB-DEPENDENT RECEPTOR YNCD-RELATED"/>
    <property type="match status" value="1"/>
</dbReference>
<comment type="caution">
    <text evidence="15">The sequence shown here is derived from an EMBL/GenBank/DDBJ whole genome shotgun (WGS) entry which is preliminary data.</text>
</comment>
<dbReference type="InterPro" id="IPR037066">
    <property type="entry name" value="Plug_dom_sf"/>
</dbReference>
<dbReference type="Proteomes" id="UP001595962">
    <property type="component" value="Unassembled WGS sequence"/>
</dbReference>
<evidence type="ECO:0000256" key="9">
    <source>
        <dbReference type="PROSITE-ProRule" id="PRU01360"/>
    </source>
</evidence>
<dbReference type="PROSITE" id="PS01156">
    <property type="entry name" value="TONB_DEPENDENT_REC_2"/>
    <property type="match status" value="1"/>
</dbReference>
<evidence type="ECO:0000259" key="13">
    <source>
        <dbReference type="Pfam" id="PF00593"/>
    </source>
</evidence>
<name>A0ABV9JR74_9GAMM</name>
<dbReference type="Pfam" id="PF07715">
    <property type="entry name" value="Plug"/>
    <property type="match status" value="1"/>
</dbReference>
<evidence type="ECO:0000256" key="6">
    <source>
        <dbReference type="ARBA" id="ARBA00023077"/>
    </source>
</evidence>
<comment type="similarity">
    <text evidence="9 11">Belongs to the TonB-dependent receptor family.</text>
</comment>